<dbReference type="SFLD" id="SFLDG01200">
    <property type="entry name" value="SUF1.1"/>
    <property type="match status" value="1"/>
</dbReference>
<dbReference type="InParanoid" id="D3BLN7"/>
<dbReference type="Pfam" id="PF17172">
    <property type="entry name" value="GST_N_4"/>
    <property type="match status" value="1"/>
</dbReference>
<keyword evidence="3" id="KW-0808">Transferase</keyword>
<dbReference type="InterPro" id="IPR012336">
    <property type="entry name" value="Thioredoxin-like_fold"/>
</dbReference>
<proteinExistence type="inferred from homology"/>
<dbReference type="Gene3D" id="3.40.30.10">
    <property type="entry name" value="Glutaredoxin"/>
    <property type="match status" value="1"/>
</dbReference>
<accession>D3BLN7</accession>
<dbReference type="CDD" id="cd03193">
    <property type="entry name" value="GST_C_Metaxin"/>
    <property type="match status" value="1"/>
</dbReference>
<dbReference type="InterPro" id="IPR010987">
    <property type="entry name" value="Glutathione-S-Trfase_C-like"/>
</dbReference>
<gene>
    <name evidence="3" type="ORF">PPL_12090</name>
</gene>
<dbReference type="PANTHER" id="PTHR12289">
    <property type="entry name" value="METAXIN RELATED"/>
    <property type="match status" value="1"/>
</dbReference>
<organism evidence="3 4">
    <name type="scientific">Heterostelium pallidum (strain ATCC 26659 / Pp 5 / PN500)</name>
    <name type="common">Cellular slime mold</name>
    <name type="synonym">Polysphondylium pallidum</name>
    <dbReference type="NCBI Taxonomy" id="670386"/>
    <lineage>
        <taxon>Eukaryota</taxon>
        <taxon>Amoebozoa</taxon>
        <taxon>Evosea</taxon>
        <taxon>Eumycetozoa</taxon>
        <taxon>Dictyostelia</taxon>
        <taxon>Acytosteliales</taxon>
        <taxon>Acytosteliaceae</taxon>
        <taxon>Heterostelium</taxon>
    </lineage>
</organism>
<dbReference type="SUPFAM" id="SSF47616">
    <property type="entry name" value="GST C-terminal domain-like"/>
    <property type="match status" value="1"/>
</dbReference>
<keyword evidence="4" id="KW-1185">Reference proteome</keyword>
<dbReference type="EMBL" id="ADBJ01000042">
    <property type="protein sequence ID" value="EFA77488.1"/>
    <property type="molecule type" value="Genomic_DNA"/>
</dbReference>
<evidence type="ECO:0000256" key="1">
    <source>
        <dbReference type="ARBA" id="ARBA00006475"/>
    </source>
</evidence>
<dbReference type="GO" id="GO:0005737">
    <property type="term" value="C:cytoplasm"/>
    <property type="evidence" value="ECO:0007669"/>
    <property type="project" value="TreeGrafter"/>
</dbReference>
<protein>
    <submittedName>
        <fullName evidence="3">Glutathione S-transferase domain-containing protein</fullName>
    </submittedName>
</protein>
<reference evidence="3 4" key="1">
    <citation type="journal article" date="2011" name="Genome Res.">
        <title>Phylogeny-wide analysis of social amoeba genomes highlights ancient origins for complex intercellular communication.</title>
        <authorList>
            <person name="Heidel A.J."/>
            <person name="Lawal H.M."/>
            <person name="Felder M."/>
            <person name="Schilde C."/>
            <person name="Helps N.R."/>
            <person name="Tunggal B."/>
            <person name="Rivero F."/>
            <person name="John U."/>
            <person name="Schleicher M."/>
            <person name="Eichinger L."/>
            <person name="Platzer M."/>
            <person name="Noegel A.A."/>
            <person name="Schaap P."/>
            <person name="Gloeckner G."/>
        </authorList>
    </citation>
    <scope>NUCLEOTIDE SEQUENCE [LARGE SCALE GENOMIC DNA]</scope>
    <source>
        <strain evidence="4">ATCC 26659 / Pp 5 / PN500</strain>
    </source>
</reference>
<dbReference type="GO" id="GO:0016740">
    <property type="term" value="F:transferase activity"/>
    <property type="evidence" value="ECO:0007669"/>
    <property type="project" value="UniProtKB-KW"/>
</dbReference>
<dbReference type="PROSITE" id="PS50405">
    <property type="entry name" value="GST_CTER"/>
    <property type="match status" value="1"/>
</dbReference>
<dbReference type="FunCoup" id="D3BLN7">
    <property type="interactions" value="47"/>
</dbReference>
<comment type="similarity">
    <text evidence="1">Belongs to the FAX family.</text>
</comment>
<evidence type="ECO:0000259" key="2">
    <source>
        <dbReference type="PROSITE" id="PS50405"/>
    </source>
</evidence>
<sequence length="270" mass="30676">MESIIKIVVNNKVQVFTSTIVVLAGAKLLIIDASSSSISVRAESHHIFKIYKYSTQSNQYVMIIVIQYLFPNINIRTTKTITESFENGAKKPFIRYNGELISDSQNIIEFLTEKFNVTSLKLKDEQQEAEAHLLRRYIDDCFYWNLVYSRWCDPVFSPAAVRSMLASVPPMLTGILSGMAKSYVAKQLYNAGIGRCPRDEIYSVAIKDVNSIAKRLGDREFLFNDKLSVVDISLFSMLVQLIYVIEATPISEAIKSNKNLVDYVERIQNT</sequence>
<dbReference type="InterPro" id="IPR036282">
    <property type="entry name" value="Glutathione-S-Trfase_C_sf"/>
</dbReference>
<dbReference type="Gene3D" id="1.20.1050.10">
    <property type="match status" value="1"/>
</dbReference>
<evidence type="ECO:0000313" key="3">
    <source>
        <dbReference type="EMBL" id="EFA77488.1"/>
    </source>
</evidence>
<dbReference type="InterPro" id="IPR026928">
    <property type="entry name" value="FAX/IsoI-like"/>
</dbReference>
<name>D3BLN7_HETP5</name>
<comment type="caution">
    <text evidence="3">The sequence shown here is derived from an EMBL/GenBank/DDBJ whole genome shotgun (WGS) entry which is preliminary data.</text>
</comment>
<dbReference type="Proteomes" id="UP000001396">
    <property type="component" value="Unassembled WGS sequence"/>
</dbReference>
<dbReference type="PANTHER" id="PTHR12289:SF41">
    <property type="entry name" value="FAILED AXON CONNECTIONS-RELATED"/>
    <property type="match status" value="1"/>
</dbReference>
<dbReference type="GeneID" id="31367557"/>
<dbReference type="RefSeq" id="XP_020429616.1">
    <property type="nucleotide sequence ID" value="XM_020582835.1"/>
</dbReference>
<dbReference type="AlphaFoldDB" id="D3BLN7"/>
<dbReference type="SFLD" id="SFLDS00019">
    <property type="entry name" value="Glutathione_Transferase_(cytos"/>
    <property type="match status" value="1"/>
</dbReference>
<dbReference type="InterPro" id="IPR050931">
    <property type="entry name" value="Mito_Protein_Transport_Metaxin"/>
</dbReference>
<feature type="domain" description="GST C-terminal" evidence="2">
    <location>
        <begin position="124"/>
        <end position="270"/>
    </location>
</feature>
<dbReference type="Pfam" id="PF17171">
    <property type="entry name" value="GST_C_6"/>
    <property type="match status" value="1"/>
</dbReference>
<dbReference type="SFLD" id="SFLDG01180">
    <property type="entry name" value="SUF1"/>
    <property type="match status" value="1"/>
</dbReference>
<dbReference type="InterPro" id="IPR033468">
    <property type="entry name" value="Metaxin_GST"/>
</dbReference>
<dbReference type="InterPro" id="IPR040079">
    <property type="entry name" value="Glutathione_S-Trfase"/>
</dbReference>
<evidence type="ECO:0000313" key="4">
    <source>
        <dbReference type="Proteomes" id="UP000001396"/>
    </source>
</evidence>